<protein>
    <submittedName>
        <fullName evidence="1">Uncharacterized protein</fullName>
    </submittedName>
</protein>
<dbReference type="RefSeq" id="WP_281816665.1">
    <property type="nucleotide sequence ID" value="NZ_BRLB01000009.1"/>
</dbReference>
<dbReference type="AlphaFoldDB" id="A0A9W6DH43"/>
<keyword evidence="2" id="KW-1185">Reference proteome</keyword>
<proteinExistence type="predicted"/>
<sequence length="179" mass="21136">MGKLCRKYITISGILLIYAICLPSAFVSHANIIQVQNNFTLPIRTTGQWKLEQVLGQSVIKQLENKMDKQINNKEKLIHLYELIQNYLSNKVENHRFICMNHDNTYNPIRIDNDYKFDLDTGEIYNNTNQIVTTVYVYDNVSLEKYFKDNYKLCRNGNYIKYKVKLNKMNDKDNPILNI</sequence>
<comment type="caution">
    <text evidence="1">The sequence shown here is derived from an EMBL/GenBank/DDBJ whole genome shotgun (WGS) entry which is preliminary data.</text>
</comment>
<dbReference type="EMBL" id="BRLB01000009">
    <property type="protein sequence ID" value="GKX30469.1"/>
    <property type="molecule type" value="Genomic_DNA"/>
</dbReference>
<gene>
    <name evidence="1" type="ORF">SH1V18_29490</name>
</gene>
<name>A0A9W6DH43_9FIRM</name>
<evidence type="ECO:0000313" key="1">
    <source>
        <dbReference type="EMBL" id="GKX30469.1"/>
    </source>
</evidence>
<accession>A0A9W6DH43</accession>
<dbReference type="Proteomes" id="UP001144256">
    <property type="component" value="Unassembled WGS sequence"/>
</dbReference>
<organism evidence="1 2">
    <name type="scientific">Vallitalea longa</name>
    <dbReference type="NCBI Taxonomy" id="2936439"/>
    <lineage>
        <taxon>Bacteria</taxon>
        <taxon>Bacillati</taxon>
        <taxon>Bacillota</taxon>
        <taxon>Clostridia</taxon>
        <taxon>Lachnospirales</taxon>
        <taxon>Vallitaleaceae</taxon>
        <taxon>Vallitalea</taxon>
    </lineage>
</organism>
<reference evidence="1" key="1">
    <citation type="submission" date="2022-06" db="EMBL/GenBank/DDBJ databases">
        <title>Vallitalea longa sp. nov., an anaerobic bacterium isolated from marine sediment.</title>
        <authorList>
            <person name="Hirano S."/>
            <person name="Terahara T."/>
            <person name="Mori K."/>
            <person name="Hamada M."/>
            <person name="Matsumoto R."/>
            <person name="Kobayashi T."/>
        </authorList>
    </citation>
    <scope>NUCLEOTIDE SEQUENCE</scope>
    <source>
        <strain evidence="1">SH18-1</strain>
    </source>
</reference>
<evidence type="ECO:0000313" key="2">
    <source>
        <dbReference type="Proteomes" id="UP001144256"/>
    </source>
</evidence>